<reference evidence="5 6" key="1">
    <citation type="submission" date="2014-07" db="EMBL/GenBank/DDBJ databases">
        <title>Tepidicaulis marinum gen. nov., sp. nov., a novel marine bacterium denitrifying nitrate to nitrous oxide strictly under microaerobic conditions.</title>
        <authorList>
            <person name="Takeuchi M."/>
            <person name="Yamagishi T."/>
            <person name="Kamagata Y."/>
            <person name="Oshima K."/>
            <person name="Hattori M."/>
            <person name="Katayama T."/>
            <person name="Hanada S."/>
            <person name="Tamaki H."/>
            <person name="Marumo K."/>
            <person name="Maeda H."/>
            <person name="Nedachi M."/>
            <person name="Iwasaki W."/>
            <person name="Suwa Y."/>
            <person name="Sakata S."/>
        </authorList>
    </citation>
    <scope>NUCLEOTIDE SEQUENCE [LARGE SCALE GENOMIC DNA]</scope>
    <source>
        <strain evidence="5 6">MA2</strain>
    </source>
</reference>
<dbReference type="eggNOG" id="COG2175">
    <property type="taxonomic scope" value="Bacteria"/>
</dbReference>
<name>A0A081B766_9HYPH</name>
<dbReference type="Proteomes" id="UP000028702">
    <property type="component" value="Unassembled WGS sequence"/>
</dbReference>
<dbReference type="EMBL" id="BBIO01000001">
    <property type="protein sequence ID" value="GAK43884.1"/>
    <property type="molecule type" value="Genomic_DNA"/>
</dbReference>
<gene>
    <name evidence="5" type="ORF">M2A_0383</name>
</gene>
<comment type="caution">
    <text evidence="5">The sequence shown here is derived from an EMBL/GenBank/DDBJ whole genome shotgun (WGS) entry which is preliminary data.</text>
</comment>
<evidence type="ECO:0000313" key="5">
    <source>
        <dbReference type="EMBL" id="GAK43884.1"/>
    </source>
</evidence>
<evidence type="ECO:0000259" key="4">
    <source>
        <dbReference type="Pfam" id="PF02668"/>
    </source>
</evidence>
<dbReference type="InterPro" id="IPR003819">
    <property type="entry name" value="TauD/TfdA-like"/>
</dbReference>
<dbReference type="GO" id="GO:0016706">
    <property type="term" value="F:2-oxoglutarate-dependent dioxygenase activity"/>
    <property type="evidence" value="ECO:0007669"/>
    <property type="project" value="UniProtKB-ARBA"/>
</dbReference>
<dbReference type="AlphaFoldDB" id="A0A081B766"/>
<keyword evidence="5" id="KW-0223">Dioxygenase</keyword>
<dbReference type="InterPro" id="IPR042098">
    <property type="entry name" value="TauD-like_sf"/>
</dbReference>
<dbReference type="RefSeq" id="WP_244444358.1">
    <property type="nucleotide sequence ID" value="NZ_BBIO01000001.1"/>
</dbReference>
<dbReference type="SUPFAM" id="SSF51197">
    <property type="entry name" value="Clavaminate synthase-like"/>
    <property type="match status" value="1"/>
</dbReference>
<evidence type="ECO:0000313" key="6">
    <source>
        <dbReference type="Proteomes" id="UP000028702"/>
    </source>
</evidence>
<dbReference type="InterPro" id="IPR050411">
    <property type="entry name" value="AlphaKG_dependent_hydroxylases"/>
</dbReference>
<keyword evidence="2" id="KW-0560">Oxidoreductase</keyword>
<organism evidence="5 6">
    <name type="scientific">Tepidicaulis marinus</name>
    <dbReference type="NCBI Taxonomy" id="1333998"/>
    <lineage>
        <taxon>Bacteria</taxon>
        <taxon>Pseudomonadati</taxon>
        <taxon>Pseudomonadota</taxon>
        <taxon>Alphaproteobacteria</taxon>
        <taxon>Hyphomicrobiales</taxon>
        <taxon>Parvibaculaceae</taxon>
        <taxon>Tepidicaulis</taxon>
    </lineage>
</organism>
<protein>
    <submittedName>
        <fullName evidence="5">Taurine catabolism dioxygenase TauD/TfdA</fullName>
    </submittedName>
</protein>
<keyword evidence="6" id="KW-1185">Reference proteome</keyword>
<dbReference type="Pfam" id="PF02668">
    <property type="entry name" value="TauD"/>
    <property type="match status" value="1"/>
</dbReference>
<accession>A0A081B766</accession>
<keyword evidence="3" id="KW-0045">Antibiotic biosynthesis</keyword>
<sequence>MEEPVMSAEDVRPLETHAGWQSGDVADTSRWTEVLSPAELDEIDAALTHAKSVSSNMLEIGREDFPLPHLSTRLARIEKELIDGRGFVLLRGLPRLDYSNDDMCLAYWGIGLHLGNPWPQNKHGHMLGDVTDQGKALDDNTARGNELGGIALPYHSDGSDLVGLMCLQRPAEGGLSAVCNILAIHNELAETRPGLLAELYKPQPYDYRGEEAAGGKPWYEVPVFTRWEERLFARYIRPYILASQRHESAPRITPLAEEAMQLLDDMTQDPRFAVFMDFEPGDMQFVNNYHVLHARTAYRDDRESGQVRHLKRLWLETRALESRPPHFKSNVGGHWGKKKVISRLDAAE</sequence>
<feature type="domain" description="TauD/TfdA-like" evidence="4">
    <location>
        <begin position="60"/>
        <end position="314"/>
    </location>
</feature>
<dbReference type="STRING" id="1333998.M2A_0383"/>
<dbReference type="Gene3D" id="3.60.130.10">
    <property type="entry name" value="Clavaminate synthase-like"/>
    <property type="match status" value="1"/>
</dbReference>
<evidence type="ECO:0000256" key="1">
    <source>
        <dbReference type="ARBA" id="ARBA00001954"/>
    </source>
</evidence>
<proteinExistence type="predicted"/>
<dbReference type="PANTHER" id="PTHR10696">
    <property type="entry name" value="GAMMA-BUTYROBETAINE HYDROXYLASE-RELATED"/>
    <property type="match status" value="1"/>
</dbReference>
<comment type="cofactor">
    <cofactor evidence="1">
        <name>Fe(2+)</name>
        <dbReference type="ChEBI" id="CHEBI:29033"/>
    </cofactor>
</comment>
<dbReference type="GO" id="GO:0017000">
    <property type="term" value="P:antibiotic biosynthetic process"/>
    <property type="evidence" value="ECO:0007669"/>
    <property type="project" value="UniProtKB-KW"/>
</dbReference>
<evidence type="ECO:0000256" key="2">
    <source>
        <dbReference type="ARBA" id="ARBA00023002"/>
    </source>
</evidence>
<dbReference type="PANTHER" id="PTHR10696:SF56">
    <property type="entry name" value="TAUD_TFDA-LIKE DOMAIN-CONTAINING PROTEIN"/>
    <property type="match status" value="1"/>
</dbReference>
<evidence type="ECO:0000256" key="3">
    <source>
        <dbReference type="ARBA" id="ARBA00023194"/>
    </source>
</evidence>